<organism evidence="1 2">
    <name type="scientific">Xylophilus rhododendri</name>
    <dbReference type="NCBI Taxonomy" id="2697032"/>
    <lineage>
        <taxon>Bacteria</taxon>
        <taxon>Pseudomonadati</taxon>
        <taxon>Pseudomonadota</taxon>
        <taxon>Betaproteobacteria</taxon>
        <taxon>Burkholderiales</taxon>
        <taxon>Xylophilus</taxon>
    </lineage>
</organism>
<dbReference type="KEGG" id="xyk:GT347_19945"/>
<dbReference type="EMBL" id="CP047650">
    <property type="protein sequence ID" value="QHJ00054.1"/>
    <property type="molecule type" value="Genomic_DNA"/>
</dbReference>
<reference evidence="1 2" key="1">
    <citation type="submission" date="2020-01" db="EMBL/GenBank/DDBJ databases">
        <title>Genome sequencing of strain KACC 21265.</title>
        <authorList>
            <person name="Heo J."/>
            <person name="Kim S.-J."/>
            <person name="Kim J.-S."/>
            <person name="Hong S.-B."/>
            <person name="Kwon S.-W."/>
        </authorList>
    </citation>
    <scope>NUCLEOTIDE SEQUENCE [LARGE SCALE GENOMIC DNA]</scope>
    <source>
        <strain evidence="1 2">KACC 21265</strain>
    </source>
</reference>
<protein>
    <submittedName>
        <fullName evidence="1">Uncharacterized protein</fullName>
    </submittedName>
</protein>
<gene>
    <name evidence="1" type="ORF">GT347_19945</name>
</gene>
<evidence type="ECO:0000313" key="2">
    <source>
        <dbReference type="Proteomes" id="UP000464787"/>
    </source>
</evidence>
<evidence type="ECO:0000313" key="1">
    <source>
        <dbReference type="EMBL" id="QHJ00054.1"/>
    </source>
</evidence>
<dbReference type="Proteomes" id="UP000464787">
    <property type="component" value="Chromosome"/>
</dbReference>
<dbReference type="AlphaFoldDB" id="A0A857JA08"/>
<sequence length="102" mass="11198">METTTELFYTATLENASGLPAAQREQAEKRYCKALEKALGDSAKVARACRAWQTAADSEEASIDRETATLATLWLKAADLARQAGMRELGEDSGAYFDLRLH</sequence>
<accession>A0A857JA08</accession>
<name>A0A857JA08_9BURK</name>
<proteinExistence type="predicted"/>
<keyword evidence="2" id="KW-1185">Reference proteome</keyword>
<dbReference type="RefSeq" id="WP_160553864.1">
    <property type="nucleotide sequence ID" value="NZ_CP047650.1"/>
</dbReference>